<proteinExistence type="predicted"/>
<comment type="caution">
    <text evidence="1">The sequence shown here is derived from an EMBL/GenBank/DDBJ whole genome shotgun (WGS) entry which is preliminary data.</text>
</comment>
<keyword evidence="2" id="KW-1185">Reference proteome</keyword>
<accession>A0A3M2RAF3</accession>
<dbReference type="EMBL" id="NKUJ01000588">
    <property type="protein sequence ID" value="RMJ02272.1"/>
    <property type="molecule type" value="Genomic_DNA"/>
</dbReference>
<evidence type="ECO:0000313" key="2">
    <source>
        <dbReference type="Proteomes" id="UP000277212"/>
    </source>
</evidence>
<sequence length="234" mass="25067">MSEAPRSLVTKLAREDGLSAVGTDYLDHLSTVNGFVLVRARFLSHEAPRFLVLPPLRLRLGNEPNPALSRGRGCGWGVDFCDFSHSFSITTAYGTSWSPSPISLGVLQWNSSFTHDLSATTDGFVRARALTSVISLASSHGFGFKRLHALSLLVHCPAIFIAHSPVTRSVDPSAFLLPASSLEVVGDWASRPSCPFDSGDPHTSLDAAQLLYGDLGCPPSLTTAAVHLFPKHTS</sequence>
<organism evidence="1 2">
    <name type="scientific">Fusarium kuroshium</name>
    <dbReference type="NCBI Taxonomy" id="2010991"/>
    <lineage>
        <taxon>Eukaryota</taxon>
        <taxon>Fungi</taxon>
        <taxon>Dikarya</taxon>
        <taxon>Ascomycota</taxon>
        <taxon>Pezizomycotina</taxon>
        <taxon>Sordariomycetes</taxon>
        <taxon>Hypocreomycetidae</taxon>
        <taxon>Hypocreales</taxon>
        <taxon>Nectriaceae</taxon>
        <taxon>Fusarium</taxon>
        <taxon>Fusarium solani species complex</taxon>
    </lineage>
</organism>
<dbReference type="Proteomes" id="UP000277212">
    <property type="component" value="Unassembled WGS sequence"/>
</dbReference>
<name>A0A3M2RAF3_9HYPO</name>
<dbReference type="AlphaFoldDB" id="A0A3M2RAF3"/>
<protein>
    <submittedName>
        <fullName evidence="1">Uncharacterized protein</fullName>
    </submittedName>
</protein>
<gene>
    <name evidence="1" type="ORF">CDV36_015460</name>
</gene>
<reference evidence="1 2" key="1">
    <citation type="submission" date="2017-06" db="EMBL/GenBank/DDBJ databases">
        <title>Comparative genomic analysis of Ambrosia Fusariam Clade fungi.</title>
        <authorList>
            <person name="Stajich J.E."/>
            <person name="Carrillo J."/>
            <person name="Kijimoto T."/>
            <person name="Eskalen A."/>
            <person name="O'Donnell K."/>
            <person name="Kasson M."/>
        </authorList>
    </citation>
    <scope>NUCLEOTIDE SEQUENCE [LARGE SCALE GENOMIC DNA]</scope>
    <source>
        <strain evidence="1">UCR3666</strain>
    </source>
</reference>
<evidence type="ECO:0000313" key="1">
    <source>
        <dbReference type="EMBL" id="RMJ02272.1"/>
    </source>
</evidence>